<dbReference type="STRING" id="1895771.BGO89_04445"/>
<evidence type="ECO:0000313" key="2">
    <source>
        <dbReference type="Proteomes" id="UP000184233"/>
    </source>
</evidence>
<dbReference type="InterPro" id="IPR029063">
    <property type="entry name" value="SAM-dependent_MTases_sf"/>
</dbReference>
<dbReference type="Gene3D" id="3.40.50.150">
    <property type="entry name" value="Vaccinia Virus protein VP39"/>
    <property type="match status" value="1"/>
</dbReference>
<dbReference type="EMBL" id="MKVH01000003">
    <property type="protein sequence ID" value="OJX60820.1"/>
    <property type="molecule type" value="Genomic_DNA"/>
</dbReference>
<sequence length="279" mass="31891">MTCPVCSAALEERRIGSSPILYCPSCTAHVTHPSLRRGDDASFYAKDYTLTQTVRSSTERHRYFRYPEYYKLLGELSALQPPPGRWLDIGCDHGFFIDEVRRNGYDVAGVEPSQRARAYARHIGLDVEADVANVQGRWSVISMWHVLEHIGEPRAMIDRCIELLEPGGILCIRVPDFASAWRHVFGARWIWYQPGVHLVHYTDRALRQLVESSGLTVELVRRQHPNTLLTRRSYGLSTTVFRRYASLPSPSSRDRIARLYQDVTGAEIFIVARKRQTSS</sequence>
<protein>
    <recommendedName>
        <fullName evidence="3">Class I SAM-dependent methyltransferase</fullName>
    </recommendedName>
</protein>
<dbReference type="Proteomes" id="UP000184233">
    <property type="component" value="Unassembled WGS sequence"/>
</dbReference>
<reference evidence="1 2" key="1">
    <citation type="submission" date="2016-09" db="EMBL/GenBank/DDBJ databases">
        <title>Genome-resolved meta-omics ties microbial dynamics to process performance in biotechnology for thiocyanate degradation.</title>
        <authorList>
            <person name="Kantor R.S."/>
            <person name="Huddy R.J."/>
            <person name="Iyer R."/>
            <person name="Thomas B.C."/>
            <person name="Brown C.T."/>
            <person name="Anantharaman K."/>
            <person name="Tringe S."/>
            <person name="Hettich R.L."/>
            <person name="Harrison S.T."/>
            <person name="Banfield J.F."/>
        </authorList>
    </citation>
    <scope>NUCLEOTIDE SEQUENCE [LARGE SCALE GENOMIC DNA]</scope>
    <source>
        <strain evidence="1">59-99</strain>
    </source>
</reference>
<accession>A0A1M3L5J8</accession>
<dbReference type="SUPFAM" id="SSF53335">
    <property type="entry name" value="S-adenosyl-L-methionine-dependent methyltransferases"/>
    <property type="match status" value="1"/>
</dbReference>
<dbReference type="AlphaFoldDB" id="A0A1M3L5J8"/>
<proteinExistence type="predicted"/>
<evidence type="ECO:0000313" key="1">
    <source>
        <dbReference type="EMBL" id="OJX60820.1"/>
    </source>
</evidence>
<name>A0A1M3L5J8_9BACT</name>
<dbReference type="CDD" id="cd02440">
    <property type="entry name" value="AdoMet_MTases"/>
    <property type="match status" value="1"/>
</dbReference>
<organism evidence="1 2">
    <name type="scientific">Candidatus Kapaibacterium thiocyanatum</name>
    <dbReference type="NCBI Taxonomy" id="1895771"/>
    <lineage>
        <taxon>Bacteria</taxon>
        <taxon>Pseudomonadati</taxon>
        <taxon>Candidatus Kapaibacteriota</taxon>
        <taxon>Candidatus Kapaibacteriia</taxon>
        <taxon>Candidatus Kapaibacteriales</taxon>
        <taxon>Candidatus Kapaibacteriaceae</taxon>
        <taxon>Candidatus Kapaibacterium</taxon>
    </lineage>
</organism>
<gene>
    <name evidence="1" type="ORF">BGO89_04445</name>
</gene>
<comment type="caution">
    <text evidence="1">The sequence shown here is derived from an EMBL/GenBank/DDBJ whole genome shotgun (WGS) entry which is preliminary data.</text>
</comment>
<evidence type="ECO:0008006" key="3">
    <source>
        <dbReference type="Google" id="ProtNLM"/>
    </source>
</evidence>
<dbReference type="PANTHER" id="PTHR43861">
    <property type="entry name" value="TRANS-ACONITATE 2-METHYLTRANSFERASE-RELATED"/>
    <property type="match status" value="1"/>
</dbReference>
<dbReference type="Pfam" id="PF13489">
    <property type="entry name" value="Methyltransf_23"/>
    <property type="match status" value="1"/>
</dbReference>